<name>A0ABV5ZAH0_9GAMM</name>
<evidence type="ECO:0000259" key="2">
    <source>
        <dbReference type="Pfam" id="PF21028"/>
    </source>
</evidence>
<dbReference type="Proteomes" id="UP001589628">
    <property type="component" value="Unassembled WGS sequence"/>
</dbReference>
<dbReference type="Gene3D" id="3.10.540.10">
    <property type="entry name" value="duf1285 like domain"/>
    <property type="match status" value="1"/>
</dbReference>
<proteinExistence type="predicted"/>
<dbReference type="Pfam" id="PF21028">
    <property type="entry name" value="DUF1285_C"/>
    <property type="match status" value="1"/>
</dbReference>
<comment type="caution">
    <text evidence="3">The sequence shown here is derived from an EMBL/GenBank/DDBJ whole genome shotgun (WGS) entry which is preliminary data.</text>
</comment>
<dbReference type="EMBL" id="JBHLZN010000001">
    <property type="protein sequence ID" value="MFB9885134.1"/>
    <property type="molecule type" value="Genomic_DNA"/>
</dbReference>
<dbReference type="PIRSF" id="PIRSF029557">
    <property type="entry name" value="UCP029557"/>
    <property type="match status" value="1"/>
</dbReference>
<dbReference type="InterPro" id="IPR023361">
    <property type="entry name" value="DUF1285_beta_roll_sf"/>
</dbReference>
<accession>A0ABV5ZAH0</accession>
<feature type="domain" description="DUF1285" evidence="2">
    <location>
        <begin position="88"/>
        <end position="178"/>
    </location>
</feature>
<reference evidence="3 4" key="1">
    <citation type="submission" date="2024-09" db="EMBL/GenBank/DDBJ databases">
        <authorList>
            <person name="Sun Q."/>
            <person name="Mori K."/>
        </authorList>
    </citation>
    <scope>NUCLEOTIDE SEQUENCE [LARGE SCALE GENOMIC DNA]</scope>
    <source>
        <strain evidence="3 4">ATCC 51285</strain>
    </source>
</reference>
<organism evidence="3 4">
    <name type="scientific">Balneatrix alpica</name>
    <dbReference type="NCBI Taxonomy" id="75684"/>
    <lineage>
        <taxon>Bacteria</taxon>
        <taxon>Pseudomonadati</taxon>
        <taxon>Pseudomonadota</taxon>
        <taxon>Gammaproteobacteria</taxon>
        <taxon>Oceanospirillales</taxon>
        <taxon>Balneatrichaceae</taxon>
        <taxon>Balneatrix</taxon>
    </lineage>
</organism>
<evidence type="ECO:0000313" key="3">
    <source>
        <dbReference type="EMBL" id="MFB9885134.1"/>
    </source>
</evidence>
<keyword evidence="4" id="KW-1185">Reference proteome</keyword>
<dbReference type="RefSeq" id="WP_051527731.1">
    <property type="nucleotide sequence ID" value="NZ_JBHLZN010000001.1"/>
</dbReference>
<dbReference type="InterPro" id="IPR048342">
    <property type="entry name" value="DUF1285_C"/>
</dbReference>
<dbReference type="InterPro" id="IPR010707">
    <property type="entry name" value="DUF1285"/>
</dbReference>
<sequence>MALDLNALLNTVDNAADKPLPVEQWHPDSCGEMDLLIKADGSWWHEGRPFQRFALVKLFARILRREPDGRYCLVTPAEKVLIQVEDVPFLIQACHQQEQGIQLITNCEEVLWLGSEHPLQMRPYPGSKDLCPYVRVRAELWARVERNVYYQLIEMATPLQTEQGTDWQLTSQNQAFSLGIVADD</sequence>
<feature type="domain" description="DUF1285" evidence="1">
    <location>
        <begin position="21"/>
        <end position="87"/>
    </location>
</feature>
<protein>
    <submittedName>
        <fullName evidence="3">DUF1285 domain-containing protein</fullName>
    </submittedName>
</protein>
<dbReference type="InterPro" id="IPR048341">
    <property type="entry name" value="DUF1285_N"/>
</dbReference>
<dbReference type="Pfam" id="PF06938">
    <property type="entry name" value="DUF1285_N"/>
    <property type="match status" value="1"/>
</dbReference>
<gene>
    <name evidence="3" type="ORF">ACFFLH_01735</name>
</gene>
<evidence type="ECO:0000313" key="4">
    <source>
        <dbReference type="Proteomes" id="UP001589628"/>
    </source>
</evidence>
<evidence type="ECO:0000259" key="1">
    <source>
        <dbReference type="Pfam" id="PF06938"/>
    </source>
</evidence>
<dbReference type="Gene3D" id="2.30.270.10">
    <property type="entry name" value="duf1285 protein"/>
    <property type="match status" value="1"/>
</dbReference>